<reference evidence="2" key="1">
    <citation type="submission" date="2017-01" db="EMBL/GenBank/DDBJ databases">
        <authorList>
            <person name="Varghese N."/>
            <person name="Submissions S."/>
        </authorList>
    </citation>
    <scope>NUCLEOTIDE SEQUENCE [LARGE SCALE GENOMIC DNA]</scope>
    <source>
        <strain evidence="2">LP100</strain>
    </source>
</reference>
<keyword evidence="2" id="KW-1185">Reference proteome</keyword>
<protein>
    <recommendedName>
        <fullName evidence="3">Nucleotidyltransferase domain-containing protein</fullName>
    </recommendedName>
</protein>
<dbReference type="RefSeq" id="WP_076666740.1">
    <property type="nucleotide sequence ID" value="NZ_FTPP01000001.1"/>
</dbReference>
<sequence>MNIIQKEIESHFRIYDKEIDKQFLKNAYDYLSPKDFVEGIEYRFLCWLNHIYKYPIKLNPPFIQSPEFLQLEIFKSKYLFSDRREAIFSTLEQFILERKEKYKLNSIIVNIGGSFTDLNKENPNDIDCAILVPTDLYNKDYDDLEETYLYAIREIPQGLDIKFFQDDYNLNKFKAYSNIVCLGNKAQYTDGKLIPIKNKFKSIPIKQIIIG</sequence>
<evidence type="ECO:0000313" key="1">
    <source>
        <dbReference type="EMBL" id="SIT83592.1"/>
    </source>
</evidence>
<organism evidence="1 2">
    <name type="scientific">Pontibacter indicus</name>
    <dbReference type="NCBI Taxonomy" id="1317125"/>
    <lineage>
        <taxon>Bacteria</taxon>
        <taxon>Pseudomonadati</taxon>
        <taxon>Bacteroidota</taxon>
        <taxon>Cytophagia</taxon>
        <taxon>Cytophagales</taxon>
        <taxon>Hymenobacteraceae</taxon>
        <taxon>Pontibacter</taxon>
    </lineage>
</organism>
<dbReference type="EMBL" id="FTPP01000001">
    <property type="protein sequence ID" value="SIT83592.1"/>
    <property type="molecule type" value="Genomic_DNA"/>
</dbReference>
<accession>A0A1R3WYM0</accession>
<dbReference type="InterPro" id="IPR053860">
    <property type="entry name" value="DUF6932"/>
</dbReference>
<proteinExistence type="predicted"/>
<evidence type="ECO:0008006" key="3">
    <source>
        <dbReference type="Google" id="ProtNLM"/>
    </source>
</evidence>
<gene>
    <name evidence="1" type="ORF">SAMN05444128_1285</name>
</gene>
<dbReference type="OrthoDB" id="1494317at2"/>
<dbReference type="Pfam" id="PF22014">
    <property type="entry name" value="DUF6932"/>
    <property type="match status" value="1"/>
</dbReference>
<name>A0A1R3WYM0_9BACT</name>
<dbReference type="AlphaFoldDB" id="A0A1R3WYM0"/>
<evidence type="ECO:0000313" key="2">
    <source>
        <dbReference type="Proteomes" id="UP000187181"/>
    </source>
</evidence>
<dbReference type="Proteomes" id="UP000187181">
    <property type="component" value="Unassembled WGS sequence"/>
</dbReference>